<gene>
    <name evidence="12" type="ORF">P154DRAFT_492123</name>
</gene>
<dbReference type="InterPro" id="IPR007265">
    <property type="entry name" value="COG_su3"/>
</dbReference>
<keyword evidence="4" id="KW-0813">Transport</keyword>
<evidence type="ECO:0000259" key="10">
    <source>
        <dbReference type="Pfam" id="PF04136"/>
    </source>
</evidence>
<dbReference type="Proteomes" id="UP000799779">
    <property type="component" value="Unassembled WGS sequence"/>
</dbReference>
<dbReference type="PANTHER" id="PTHR13302">
    <property type="entry name" value="CONSERVED OLIGOMERIC GOLGI COMPLEX COMPONENT 3"/>
    <property type="match status" value="1"/>
</dbReference>
<evidence type="ECO:0000259" key="11">
    <source>
        <dbReference type="Pfam" id="PF20671"/>
    </source>
</evidence>
<dbReference type="InterPro" id="IPR048685">
    <property type="entry name" value="COG3_C"/>
</dbReference>
<evidence type="ECO:0000256" key="1">
    <source>
        <dbReference type="ARBA" id="ARBA00004395"/>
    </source>
</evidence>
<dbReference type="InterPro" id="IPR048320">
    <property type="entry name" value="COG3_N"/>
</dbReference>
<keyword evidence="7" id="KW-0472">Membrane</keyword>
<evidence type="ECO:0000256" key="9">
    <source>
        <dbReference type="SAM" id="MobiDB-lite"/>
    </source>
</evidence>
<dbReference type="Pfam" id="PF04136">
    <property type="entry name" value="COG3_N"/>
    <property type="match status" value="1"/>
</dbReference>
<evidence type="ECO:0000256" key="5">
    <source>
        <dbReference type="ARBA" id="ARBA00022927"/>
    </source>
</evidence>
<dbReference type="AlphaFoldDB" id="A0A6A5WI11"/>
<dbReference type="GO" id="GO:0000139">
    <property type="term" value="C:Golgi membrane"/>
    <property type="evidence" value="ECO:0007669"/>
    <property type="project" value="UniProtKB-SubCell"/>
</dbReference>
<comment type="similarity">
    <text evidence="2">Belongs to the COG3 family.</text>
</comment>
<dbReference type="GO" id="GO:0006891">
    <property type="term" value="P:intra-Golgi vesicle-mediated transport"/>
    <property type="evidence" value="ECO:0007669"/>
    <property type="project" value="TreeGrafter"/>
</dbReference>
<dbReference type="GO" id="GO:0006914">
    <property type="term" value="P:autophagy"/>
    <property type="evidence" value="ECO:0007669"/>
    <property type="project" value="TreeGrafter"/>
</dbReference>
<dbReference type="GO" id="GO:0006886">
    <property type="term" value="P:intracellular protein transport"/>
    <property type="evidence" value="ECO:0007669"/>
    <property type="project" value="InterPro"/>
</dbReference>
<dbReference type="GO" id="GO:0007030">
    <property type="term" value="P:Golgi organization"/>
    <property type="evidence" value="ECO:0007669"/>
    <property type="project" value="TreeGrafter"/>
</dbReference>
<feature type="region of interest" description="Disordered" evidence="9">
    <location>
        <begin position="786"/>
        <end position="809"/>
    </location>
</feature>
<evidence type="ECO:0000256" key="6">
    <source>
        <dbReference type="ARBA" id="ARBA00023034"/>
    </source>
</evidence>
<dbReference type="GO" id="GO:0017119">
    <property type="term" value="C:Golgi transport complex"/>
    <property type="evidence" value="ECO:0007669"/>
    <property type="project" value="TreeGrafter"/>
</dbReference>
<protein>
    <recommendedName>
        <fullName evidence="3">Conserved oligomeric Golgi complex subunit 3</fullName>
    </recommendedName>
    <alternativeName>
        <fullName evidence="8">Component of oligomeric Golgi complex 3</fullName>
    </alternativeName>
</protein>
<evidence type="ECO:0000256" key="8">
    <source>
        <dbReference type="ARBA" id="ARBA00031339"/>
    </source>
</evidence>
<dbReference type="EMBL" id="ML977589">
    <property type="protein sequence ID" value="KAF2000449.1"/>
    <property type="molecule type" value="Genomic_DNA"/>
</dbReference>
<feature type="domain" description="Conserved oligomeric Golgi complex subunit 3 N-terminal" evidence="10">
    <location>
        <begin position="126"/>
        <end position="271"/>
    </location>
</feature>
<dbReference type="PANTHER" id="PTHR13302:SF8">
    <property type="entry name" value="CONSERVED OLIGOMERIC GOLGI COMPLEX SUBUNIT 3"/>
    <property type="match status" value="1"/>
</dbReference>
<accession>A0A6A5WI11</accession>
<reference evidence="12" key="1">
    <citation type="journal article" date="2020" name="Stud. Mycol.">
        <title>101 Dothideomycetes genomes: a test case for predicting lifestyles and emergence of pathogens.</title>
        <authorList>
            <person name="Haridas S."/>
            <person name="Albert R."/>
            <person name="Binder M."/>
            <person name="Bloem J."/>
            <person name="Labutti K."/>
            <person name="Salamov A."/>
            <person name="Andreopoulos B."/>
            <person name="Baker S."/>
            <person name="Barry K."/>
            <person name="Bills G."/>
            <person name="Bluhm B."/>
            <person name="Cannon C."/>
            <person name="Castanera R."/>
            <person name="Culley D."/>
            <person name="Daum C."/>
            <person name="Ezra D."/>
            <person name="Gonzalez J."/>
            <person name="Henrissat B."/>
            <person name="Kuo A."/>
            <person name="Liang C."/>
            <person name="Lipzen A."/>
            <person name="Lutzoni F."/>
            <person name="Magnuson J."/>
            <person name="Mondo S."/>
            <person name="Nolan M."/>
            <person name="Ohm R."/>
            <person name="Pangilinan J."/>
            <person name="Park H.-J."/>
            <person name="Ramirez L."/>
            <person name="Alfaro M."/>
            <person name="Sun H."/>
            <person name="Tritt A."/>
            <person name="Yoshinaga Y."/>
            <person name="Zwiers L.-H."/>
            <person name="Turgeon B."/>
            <person name="Goodwin S."/>
            <person name="Spatafora J."/>
            <person name="Crous P."/>
            <person name="Grigoriev I."/>
        </authorList>
    </citation>
    <scope>NUCLEOTIDE SEQUENCE</scope>
    <source>
        <strain evidence="12">CBS 123094</strain>
    </source>
</reference>
<evidence type="ECO:0000256" key="2">
    <source>
        <dbReference type="ARBA" id="ARBA00009936"/>
    </source>
</evidence>
<evidence type="ECO:0000256" key="4">
    <source>
        <dbReference type="ARBA" id="ARBA00022448"/>
    </source>
</evidence>
<keyword evidence="6" id="KW-0333">Golgi apparatus</keyword>
<feature type="compositionally biased region" description="Gly residues" evidence="9">
    <location>
        <begin position="860"/>
        <end position="884"/>
    </location>
</feature>
<dbReference type="OrthoDB" id="296793at2759"/>
<feature type="region of interest" description="Disordered" evidence="9">
    <location>
        <begin position="13"/>
        <end position="63"/>
    </location>
</feature>
<organism evidence="12 13">
    <name type="scientific">Amniculicola lignicola CBS 123094</name>
    <dbReference type="NCBI Taxonomy" id="1392246"/>
    <lineage>
        <taxon>Eukaryota</taxon>
        <taxon>Fungi</taxon>
        <taxon>Dikarya</taxon>
        <taxon>Ascomycota</taxon>
        <taxon>Pezizomycotina</taxon>
        <taxon>Dothideomycetes</taxon>
        <taxon>Pleosporomycetidae</taxon>
        <taxon>Pleosporales</taxon>
        <taxon>Amniculicolaceae</taxon>
        <taxon>Amniculicola</taxon>
    </lineage>
</organism>
<dbReference type="GO" id="GO:0005801">
    <property type="term" value="C:cis-Golgi network"/>
    <property type="evidence" value="ECO:0007669"/>
    <property type="project" value="InterPro"/>
</dbReference>
<evidence type="ECO:0000256" key="7">
    <source>
        <dbReference type="ARBA" id="ARBA00023136"/>
    </source>
</evidence>
<comment type="subcellular location">
    <subcellularLocation>
        <location evidence="1">Golgi apparatus membrane</location>
        <topology evidence="1">Peripheral membrane protein</topology>
    </subcellularLocation>
</comment>
<feature type="region of interest" description="Disordered" evidence="9">
    <location>
        <begin position="492"/>
        <end position="543"/>
    </location>
</feature>
<evidence type="ECO:0000313" key="12">
    <source>
        <dbReference type="EMBL" id="KAF2000449.1"/>
    </source>
</evidence>
<keyword evidence="13" id="KW-1185">Reference proteome</keyword>
<feature type="domain" description="Conserved oligomeric Golgi complex subunit 3 C-terminal" evidence="11">
    <location>
        <begin position="291"/>
        <end position="649"/>
    </location>
</feature>
<evidence type="ECO:0000313" key="13">
    <source>
        <dbReference type="Proteomes" id="UP000799779"/>
    </source>
</evidence>
<feature type="compositionally biased region" description="Basic and acidic residues" evidence="9">
    <location>
        <begin position="839"/>
        <end position="849"/>
    </location>
</feature>
<feature type="region of interest" description="Disordered" evidence="9">
    <location>
        <begin position="839"/>
        <end position="884"/>
    </location>
</feature>
<sequence length="884" mass="99447">MIEDSWYNAFVPRAAKAPEKAKHRRRQSLLRQPNEAPADGERVDGIAETAEESLHKHNGPPTATVARRAKSYSDFYNVVRAHLRKEKELERKKSRENITNEVEFAEWYGGIHEELLEASHEEYKLYQDQLHMTRSHLDNIIADTSSTLDILSSLSGSFQQVEAQTTAFQTQCEGLIEDQSRITKLADSMEQNLRYYLYLEPITKRLNAPGAGSIVRGKEFTEMLSNLDNCLEYMQAHPKHSESATYRSRYRLLLTRALTLIRVHFTNALREIAADVAKRIADRQLNDTTMSALLYAKFRVGAPELKRIGLEIQKRAVLPAGAEAGAEAEYQSLMNELYQSYSATRGRLILPIVTKKIHEIAQAPSTSKDLVAFARSSISYIRGICFDEYDLWAEWFDGEGGIYNFLEAICEPLYDHLRPRTIHETQILKLCELCTLIQTRYMEEEEDDSPIEANRLDFTLIVQPALQDAQTRLVFLSLAILRDDIEKYKPKPEDLDYPAKNKKQATSGSKSNQPVLSGKKNAKSEQAPAPQLPKTPMVVEEDDPDSRWNFNTEAAFKDWYPTLRKAIWLLSKIYRLVHSSVFDDLAHQIVHSTTTSLTQASTLLSKSASPTDASLFLISHLLLLKQQIVAFDIEFVTPETELQYDFSSISSTFWELRSRGGLFNPRNLVGLLIPKVVENMLDAKAELDARLRGAIQELTSQFVKRMTSPISVPANASAKPKSYSPGAAAKAVASIRETIAREIPFLRNKLAEYITDARTREMLVAACMENVTQVYEDWFDTVYTPGLQSNGNGTGMRSSSGKGKGREDDVWDPEVFSEWCANAFKVQSLGLGIMQDQDHEHYEGGRSDGEYEDDGDGDGDSMGVGSGRSGTQRTGGTGGLRIKM</sequence>
<dbReference type="Pfam" id="PF20671">
    <property type="entry name" value="COG3_C"/>
    <property type="match status" value="1"/>
</dbReference>
<keyword evidence="5" id="KW-0653">Protein transport</keyword>
<feature type="compositionally biased region" description="Acidic residues" evidence="9">
    <location>
        <begin position="850"/>
        <end position="859"/>
    </location>
</feature>
<evidence type="ECO:0000256" key="3">
    <source>
        <dbReference type="ARBA" id="ARBA00020976"/>
    </source>
</evidence>
<name>A0A6A5WI11_9PLEO</name>
<feature type="compositionally biased region" description="Polar residues" evidence="9">
    <location>
        <begin position="504"/>
        <end position="515"/>
    </location>
</feature>
<proteinExistence type="inferred from homology"/>